<keyword evidence="2" id="KW-1133">Transmembrane helix</keyword>
<feature type="compositionally biased region" description="Basic and acidic residues" evidence="1">
    <location>
        <begin position="14"/>
        <end position="23"/>
    </location>
</feature>
<evidence type="ECO:0000256" key="2">
    <source>
        <dbReference type="SAM" id="Phobius"/>
    </source>
</evidence>
<gene>
    <name evidence="3" type="ORF">KV110_25530</name>
</gene>
<feature type="compositionally biased region" description="Polar residues" evidence="1">
    <location>
        <begin position="1"/>
        <end position="10"/>
    </location>
</feature>
<sequence length="114" mass="12128">MLPGPNETTSGHGGAEHHGRPDEDNFPDYTRTSRSHVGESIEDTRNWPGIILVGLGLVGLGLTLTAAGYGFEGWALIGGITTVVCLVVGFAWVILEHRRVKNKEGRGLSDPAGH</sequence>
<dbReference type="Proteomes" id="UP000694257">
    <property type="component" value="Chromosome"/>
</dbReference>
<proteinExistence type="predicted"/>
<feature type="transmembrane region" description="Helical" evidence="2">
    <location>
        <begin position="75"/>
        <end position="95"/>
    </location>
</feature>
<feature type="transmembrane region" description="Helical" evidence="2">
    <location>
        <begin position="50"/>
        <end position="69"/>
    </location>
</feature>
<dbReference type="EMBL" id="CP078145">
    <property type="protein sequence ID" value="QXN88929.1"/>
    <property type="molecule type" value="Genomic_DNA"/>
</dbReference>
<feature type="region of interest" description="Disordered" evidence="1">
    <location>
        <begin position="1"/>
        <end position="40"/>
    </location>
</feature>
<evidence type="ECO:0008006" key="5">
    <source>
        <dbReference type="Google" id="ProtNLM"/>
    </source>
</evidence>
<dbReference type="RefSeq" id="WP_218469812.1">
    <property type="nucleotide sequence ID" value="NZ_BAABJN010000003.1"/>
</dbReference>
<keyword evidence="2" id="KW-0812">Transmembrane</keyword>
<evidence type="ECO:0000313" key="3">
    <source>
        <dbReference type="EMBL" id="QXN88929.1"/>
    </source>
</evidence>
<protein>
    <recommendedName>
        <fullName evidence="5">UsfY protein</fullName>
    </recommendedName>
</protein>
<keyword evidence="2" id="KW-0472">Membrane</keyword>
<organism evidence="3 4">
    <name type="scientific">Nocardia iowensis</name>
    <dbReference type="NCBI Taxonomy" id="204891"/>
    <lineage>
        <taxon>Bacteria</taxon>
        <taxon>Bacillati</taxon>
        <taxon>Actinomycetota</taxon>
        <taxon>Actinomycetes</taxon>
        <taxon>Mycobacteriales</taxon>
        <taxon>Nocardiaceae</taxon>
        <taxon>Nocardia</taxon>
    </lineage>
</organism>
<accession>A0ABX8RH40</accession>
<evidence type="ECO:0000256" key="1">
    <source>
        <dbReference type="SAM" id="MobiDB-lite"/>
    </source>
</evidence>
<keyword evidence="4" id="KW-1185">Reference proteome</keyword>
<name>A0ABX8RH40_NOCIO</name>
<evidence type="ECO:0000313" key="4">
    <source>
        <dbReference type="Proteomes" id="UP000694257"/>
    </source>
</evidence>
<reference evidence="3 4" key="1">
    <citation type="submission" date="2021-07" db="EMBL/GenBank/DDBJ databases">
        <title>Whole Genome Sequence of Nocardia Iowensis.</title>
        <authorList>
            <person name="Lamm A."/>
            <person name="Collins-Fairclough A.M."/>
            <person name="Bunk B."/>
            <person name="Sproer C."/>
        </authorList>
    </citation>
    <scope>NUCLEOTIDE SEQUENCE [LARGE SCALE GENOMIC DNA]</scope>
    <source>
        <strain evidence="3 4">NRRL 5646</strain>
    </source>
</reference>